<evidence type="ECO:0000256" key="1">
    <source>
        <dbReference type="SAM" id="MobiDB-lite"/>
    </source>
</evidence>
<dbReference type="EMBL" id="JBHSFA010000005">
    <property type="protein sequence ID" value="MFC4542344.1"/>
    <property type="molecule type" value="Genomic_DNA"/>
</dbReference>
<name>A0ABD5PP75_9EURY</name>
<feature type="transmembrane region" description="Helical" evidence="2">
    <location>
        <begin position="102"/>
        <end position="123"/>
    </location>
</feature>
<organism evidence="4 5">
    <name type="scientific">Halosolutus amylolyticus</name>
    <dbReference type="NCBI Taxonomy" id="2932267"/>
    <lineage>
        <taxon>Archaea</taxon>
        <taxon>Methanobacteriati</taxon>
        <taxon>Methanobacteriota</taxon>
        <taxon>Stenosarchaea group</taxon>
        <taxon>Halobacteria</taxon>
        <taxon>Halobacteriales</taxon>
        <taxon>Natrialbaceae</taxon>
        <taxon>Halosolutus</taxon>
    </lineage>
</organism>
<accession>A0ABD5PP75</accession>
<dbReference type="Pfam" id="PF03779">
    <property type="entry name" value="SPW"/>
    <property type="match status" value="1"/>
</dbReference>
<keyword evidence="5" id="KW-1185">Reference proteome</keyword>
<evidence type="ECO:0000313" key="4">
    <source>
        <dbReference type="EMBL" id="MFC4542344.1"/>
    </source>
</evidence>
<dbReference type="AlphaFoldDB" id="A0ABD5PP75"/>
<feature type="transmembrane region" description="Helical" evidence="2">
    <location>
        <begin position="46"/>
        <end position="64"/>
    </location>
</feature>
<dbReference type="Proteomes" id="UP001595898">
    <property type="component" value="Unassembled WGS sequence"/>
</dbReference>
<keyword evidence="2" id="KW-0812">Transmembrane</keyword>
<feature type="compositionally biased region" description="Basic and acidic residues" evidence="1">
    <location>
        <begin position="8"/>
        <end position="38"/>
    </location>
</feature>
<feature type="transmembrane region" description="Helical" evidence="2">
    <location>
        <begin position="135"/>
        <end position="156"/>
    </location>
</feature>
<keyword evidence="2" id="KW-1133">Transmembrane helix</keyword>
<proteinExistence type="predicted"/>
<sequence length="176" mass="19039">MQDDYSDTTEHDPNAKHDRRREDGQAVTHRDRIEYEPNPDRRGRRLSAFVALLGLWVVGTAVAFDLSAAAVWNDALVGAALIATGAYNYYRRSRRELGSAGVAWFAAILGLWVLVSPFVVGPAPDPAGTGSAIGGWNHVLVGLLAFGAGSYSAMVVRARRKAADARPTATYDRRGQ</sequence>
<feature type="region of interest" description="Disordered" evidence="1">
    <location>
        <begin position="1"/>
        <end position="38"/>
    </location>
</feature>
<protein>
    <submittedName>
        <fullName evidence="4">SPW repeat protein</fullName>
    </submittedName>
</protein>
<evidence type="ECO:0000259" key="3">
    <source>
        <dbReference type="Pfam" id="PF03779"/>
    </source>
</evidence>
<comment type="caution">
    <text evidence="4">The sequence shown here is derived from an EMBL/GenBank/DDBJ whole genome shotgun (WGS) entry which is preliminary data.</text>
</comment>
<feature type="transmembrane region" description="Helical" evidence="2">
    <location>
        <begin position="70"/>
        <end position="90"/>
    </location>
</feature>
<keyword evidence="2" id="KW-0472">Membrane</keyword>
<reference evidence="4 5" key="1">
    <citation type="journal article" date="2019" name="Int. J. Syst. Evol. Microbiol.">
        <title>The Global Catalogue of Microorganisms (GCM) 10K type strain sequencing project: providing services to taxonomists for standard genome sequencing and annotation.</title>
        <authorList>
            <consortium name="The Broad Institute Genomics Platform"/>
            <consortium name="The Broad Institute Genome Sequencing Center for Infectious Disease"/>
            <person name="Wu L."/>
            <person name="Ma J."/>
        </authorList>
    </citation>
    <scope>NUCLEOTIDE SEQUENCE [LARGE SCALE GENOMIC DNA]</scope>
    <source>
        <strain evidence="4 5">WLHS5</strain>
    </source>
</reference>
<evidence type="ECO:0000313" key="5">
    <source>
        <dbReference type="Proteomes" id="UP001595898"/>
    </source>
</evidence>
<dbReference type="RefSeq" id="WP_250141742.1">
    <property type="nucleotide sequence ID" value="NZ_JALIQP010000004.1"/>
</dbReference>
<feature type="domain" description="SPW repeat-containing integral membrane" evidence="3">
    <location>
        <begin position="48"/>
        <end position="148"/>
    </location>
</feature>
<gene>
    <name evidence="4" type="ORF">ACFO5R_10435</name>
</gene>
<dbReference type="InterPro" id="IPR005530">
    <property type="entry name" value="SPW"/>
</dbReference>
<evidence type="ECO:0000256" key="2">
    <source>
        <dbReference type="SAM" id="Phobius"/>
    </source>
</evidence>